<organism evidence="1 2">
    <name type="scientific">Corynebacterium belfantii</name>
    <dbReference type="NCBI Taxonomy" id="2014537"/>
    <lineage>
        <taxon>Bacteria</taxon>
        <taxon>Bacillati</taxon>
        <taxon>Actinomycetota</taxon>
        <taxon>Actinomycetes</taxon>
        <taxon>Mycobacteriales</taxon>
        <taxon>Corynebacteriaceae</taxon>
        <taxon>Corynebacterium</taxon>
    </lineage>
</organism>
<protein>
    <submittedName>
        <fullName evidence="1">Transposase</fullName>
    </submittedName>
</protein>
<dbReference type="Gene3D" id="1.10.10.60">
    <property type="entry name" value="Homeodomain-like"/>
    <property type="match status" value="1"/>
</dbReference>
<dbReference type="SUPFAM" id="SSF46689">
    <property type="entry name" value="Homeodomain-like"/>
    <property type="match status" value="1"/>
</dbReference>
<gene>
    <name evidence="1" type="ORF">I4J41_10980</name>
</gene>
<dbReference type="InterPro" id="IPR002514">
    <property type="entry name" value="Transposase_8"/>
</dbReference>
<dbReference type="Pfam" id="PF01527">
    <property type="entry name" value="HTH_Tnp_1"/>
    <property type="match status" value="1"/>
</dbReference>
<dbReference type="RefSeq" id="WP_197690301.1">
    <property type="nucleotide sequence ID" value="NZ_JADQUG010000058.1"/>
</dbReference>
<reference evidence="1 2" key="1">
    <citation type="journal article" date="2020" name="J. Clin. Microbiol.">
        <title>Assessing the Genetic Diversity of Austrian Corynebacterium diphtheriae Clinical Isolates, 2011-2019.</title>
        <authorList>
            <person name="Schaeffer J."/>
            <person name="Huhulescu S."/>
            <person name="Stoeger A."/>
            <person name="Allerberger F."/>
            <person name="Ruppitsch W."/>
        </authorList>
    </citation>
    <scope>NUCLEOTIDE SEQUENCE [LARGE SCALE GENOMIC DNA]</scope>
    <source>
        <strain evidence="1 2">04-17</strain>
    </source>
</reference>
<comment type="caution">
    <text evidence="1">The sequence shown here is derived from an EMBL/GenBank/DDBJ whole genome shotgun (WGS) entry which is preliminary data.</text>
</comment>
<sequence length="42" mass="4683">MPKLYSEQFKADAVALVESGISRRQVCADLGISRSSLQKWIT</sequence>
<evidence type="ECO:0000313" key="1">
    <source>
        <dbReference type="EMBL" id="MBG9355073.1"/>
    </source>
</evidence>
<accession>A0ABS0LEF4</accession>
<keyword evidence="2" id="KW-1185">Reference proteome</keyword>
<dbReference type="EMBL" id="JADQUG010000058">
    <property type="protein sequence ID" value="MBG9355073.1"/>
    <property type="molecule type" value="Genomic_DNA"/>
</dbReference>
<dbReference type="Proteomes" id="UP000615580">
    <property type="component" value="Unassembled WGS sequence"/>
</dbReference>
<proteinExistence type="predicted"/>
<dbReference type="InterPro" id="IPR009057">
    <property type="entry name" value="Homeodomain-like_sf"/>
</dbReference>
<feature type="non-terminal residue" evidence="1">
    <location>
        <position position="42"/>
    </location>
</feature>
<evidence type="ECO:0000313" key="2">
    <source>
        <dbReference type="Proteomes" id="UP000615580"/>
    </source>
</evidence>
<name>A0ABS0LEF4_9CORY</name>